<reference evidence="1" key="1">
    <citation type="submission" date="2022-01" db="EMBL/GenBank/DDBJ databases">
        <authorList>
            <person name="Criscuolo A."/>
        </authorList>
    </citation>
    <scope>NUCLEOTIDE SEQUENCE</scope>
    <source>
        <strain evidence="1">CIP111893</strain>
    </source>
</reference>
<evidence type="ECO:0000313" key="1">
    <source>
        <dbReference type="EMBL" id="CAH1219141.1"/>
    </source>
</evidence>
<comment type="caution">
    <text evidence="1">The sequence shown here is derived from an EMBL/GenBank/DDBJ whole genome shotgun (WGS) entry which is preliminary data.</text>
</comment>
<dbReference type="Proteomes" id="UP000838686">
    <property type="component" value="Unassembled WGS sequence"/>
</dbReference>
<dbReference type="EMBL" id="CAKMMF010000032">
    <property type="protein sequence ID" value="CAH1219141.1"/>
    <property type="molecule type" value="Genomic_DNA"/>
</dbReference>
<proteinExistence type="predicted"/>
<evidence type="ECO:0000313" key="2">
    <source>
        <dbReference type="Proteomes" id="UP000838686"/>
    </source>
</evidence>
<gene>
    <name evidence="1" type="ORF">PAECIP111893_04502</name>
</gene>
<sequence>MKIMYEENHRYSYCTDFGILTATPFALAQGNQTAVQEEQVYEAPTAEKFVKSKYENRKFKRADINSVEYYVFVHNIPWEEDQEIAKDSNYLKYFRFE</sequence>
<name>A0ABN8GZR5_9BACL</name>
<organism evidence="1 2">
    <name type="scientific">Paenibacillus plantiphilus</name>
    <dbReference type="NCBI Taxonomy" id="2905650"/>
    <lineage>
        <taxon>Bacteria</taxon>
        <taxon>Bacillati</taxon>
        <taxon>Bacillota</taxon>
        <taxon>Bacilli</taxon>
        <taxon>Bacillales</taxon>
        <taxon>Paenibacillaceae</taxon>
        <taxon>Paenibacillus</taxon>
    </lineage>
</organism>
<protein>
    <submittedName>
        <fullName evidence="1">Uncharacterized protein</fullName>
    </submittedName>
</protein>
<keyword evidence="2" id="KW-1185">Reference proteome</keyword>
<accession>A0ABN8GZR5</accession>